<dbReference type="InterPro" id="IPR012912">
    <property type="entry name" value="Plasmid_pRiA4b_Orf3-like"/>
</dbReference>
<dbReference type="Proteomes" id="UP001589814">
    <property type="component" value="Unassembled WGS sequence"/>
</dbReference>
<dbReference type="SUPFAM" id="SSF159941">
    <property type="entry name" value="MM3350-like"/>
    <property type="match status" value="1"/>
</dbReference>
<organism evidence="2 3">
    <name type="scientific">Kushneria aurantia</name>
    <dbReference type="NCBI Taxonomy" id="504092"/>
    <lineage>
        <taxon>Bacteria</taxon>
        <taxon>Pseudomonadati</taxon>
        <taxon>Pseudomonadota</taxon>
        <taxon>Gammaproteobacteria</taxon>
        <taxon>Oceanospirillales</taxon>
        <taxon>Halomonadaceae</taxon>
        <taxon>Kushneria</taxon>
    </lineage>
</organism>
<keyword evidence="3" id="KW-1185">Reference proteome</keyword>
<dbReference type="PANTHER" id="PTHR41878:SF1">
    <property type="entry name" value="TNPR PROTEIN"/>
    <property type="match status" value="1"/>
</dbReference>
<dbReference type="Gene3D" id="3.10.290.30">
    <property type="entry name" value="MM3350-like"/>
    <property type="match status" value="1"/>
</dbReference>
<evidence type="ECO:0000259" key="1">
    <source>
        <dbReference type="Pfam" id="PF07929"/>
    </source>
</evidence>
<name>A0ABV6G6F3_9GAMM</name>
<dbReference type="Pfam" id="PF07929">
    <property type="entry name" value="PRiA4_ORF3"/>
    <property type="match status" value="1"/>
</dbReference>
<sequence length="188" mass="21503">MPNVKLRIELENTDPLVWREFVVPQQINLRTLHSVIQDVMGWEEEHLYEFECAGRYYGEPDPDVIGNQSVAMASNAKLSTLLPKIKSHELRYTYDFGDGWEHRLALLETSSLAAMHTPWLLAGEMACPPEDIGGIMGYEALKAALRGEEDEHGQMILEGLGGEFDPQALDIELINEQLEPIRRRFRRR</sequence>
<evidence type="ECO:0000313" key="3">
    <source>
        <dbReference type="Proteomes" id="UP001589814"/>
    </source>
</evidence>
<accession>A0ABV6G6F3</accession>
<proteinExistence type="predicted"/>
<feature type="domain" description="Plasmid pRiA4b Orf3-like" evidence="1">
    <location>
        <begin position="4"/>
        <end position="172"/>
    </location>
</feature>
<gene>
    <name evidence="2" type="ORF">ACFFHW_14135</name>
</gene>
<comment type="caution">
    <text evidence="2">The sequence shown here is derived from an EMBL/GenBank/DDBJ whole genome shotgun (WGS) entry which is preliminary data.</text>
</comment>
<dbReference type="PANTHER" id="PTHR41878">
    <property type="entry name" value="LEXA REPRESSOR-RELATED"/>
    <property type="match status" value="1"/>
</dbReference>
<reference evidence="2 3" key="1">
    <citation type="submission" date="2024-09" db="EMBL/GenBank/DDBJ databases">
        <authorList>
            <person name="Sun Q."/>
            <person name="Mori K."/>
        </authorList>
    </citation>
    <scope>NUCLEOTIDE SEQUENCE [LARGE SCALE GENOMIC DNA]</scope>
    <source>
        <strain evidence="2 3">CCM 7415</strain>
    </source>
</reference>
<evidence type="ECO:0000313" key="2">
    <source>
        <dbReference type="EMBL" id="MFC0269110.1"/>
    </source>
</evidence>
<protein>
    <submittedName>
        <fullName evidence="2">Plasmid pRiA4b ORF-3 family protein</fullName>
    </submittedName>
</protein>
<dbReference type="RefSeq" id="WP_019951007.1">
    <property type="nucleotide sequence ID" value="NZ_JBHLVX010000051.1"/>
</dbReference>
<dbReference type="EMBL" id="JBHLVX010000051">
    <property type="protein sequence ID" value="MFC0269110.1"/>
    <property type="molecule type" value="Genomic_DNA"/>
</dbReference>
<dbReference type="InterPro" id="IPR024047">
    <property type="entry name" value="MM3350-like_sf"/>
</dbReference>